<sequence>MDSVKPISDAGSVKIGYGHGHGLDLNKGNISLKNTQIASCYSIGSGCGHGKCFFKKLEELYSESDIEYIDSETDEE</sequence>
<gene>
    <name evidence="1" type="ORF">BpHYR1_052907</name>
</gene>
<proteinExistence type="predicted"/>
<dbReference type="AlphaFoldDB" id="A0A3M7QHU2"/>
<accession>A0A3M7QHU2</accession>
<name>A0A3M7QHU2_BRAPC</name>
<evidence type="ECO:0000313" key="1">
    <source>
        <dbReference type="EMBL" id="RNA11017.1"/>
    </source>
</evidence>
<dbReference type="Proteomes" id="UP000276133">
    <property type="component" value="Unassembled WGS sequence"/>
</dbReference>
<keyword evidence="2" id="KW-1185">Reference proteome</keyword>
<comment type="caution">
    <text evidence="1">The sequence shown here is derived from an EMBL/GenBank/DDBJ whole genome shotgun (WGS) entry which is preliminary data.</text>
</comment>
<organism evidence="1 2">
    <name type="scientific">Brachionus plicatilis</name>
    <name type="common">Marine rotifer</name>
    <name type="synonym">Brachionus muelleri</name>
    <dbReference type="NCBI Taxonomy" id="10195"/>
    <lineage>
        <taxon>Eukaryota</taxon>
        <taxon>Metazoa</taxon>
        <taxon>Spiralia</taxon>
        <taxon>Gnathifera</taxon>
        <taxon>Rotifera</taxon>
        <taxon>Eurotatoria</taxon>
        <taxon>Monogononta</taxon>
        <taxon>Pseudotrocha</taxon>
        <taxon>Ploima</taxon>
        <taxon>Brachionidae</taxon>
        <taxon>Brachionus</taxon>
    </lineage>
</organism>
<reference evidence="1 2" key="1">
    <citation type="journal article" date="2018" name="Sci. Rep.">
        <title>Genomic signatures of local adaptation to the degree of environmental predictability in rotifers.</title>
        <authorList>
            <person name="Franch-Gras L."/>
            <person name="Hahn C."/>
            <person name="Garcia-Roger E.M."/>
            <person name="Carmona M.J."/>
            <person name="Serra M."/>
            <person name="Gomez A."/>
        </authorList>
    </citation>
    <scope>NUCLEOTIDE SEQUENCE [LARGE SCALE GENOMIC DNA]</scope>
    <source>
        <strain evidence="1">HYR1</strain>
    </source>
</reference>
<dbReference type="EMBL" id="REGN01006066">
    <property type="protein sequence ID" value="RNA11017.1"/>
    <property type="molecule type" value="Genomic_DNA"/>
</dbReference>
<evidence type="ECO:0000313" key="2">
    <source>
        <dbReference type="Proteomes" id="UP000276133"/>
    </source>
</evidence>
<protein>
    <submittedName>
        <fullName evidence="1">Uncharacterized protein</fullName>
    </submittedName>
</protein>